<protein>
    <submittedName>
        <fullName evidence="2">Uncharacterized protein</fullName>
    </submittedName>
</protein>
<evidence type="ECO:0000256" key="1">
    <source>
        <dbReference type="SAM" id="MobiDB-lite"/>
    </source>
</evidence>
<dbReference type="EMBL" id="BPLR01018007">
    <property type="protein sequence ID" value="GIY96107.1"/>
    <property type="molecule type" value="Genomic_DNA"/>
</dbReference>
<feature type="non-terminal residue" evidence="2">
    <location>
        <position position="1"/>
    </location>
</feature>
<keyword evidence="3" id="KW-1185">Reference proteome</keyword>
<gene>
    <name evidence="2" type="ORF">CEXT_600911</name>
</gene>
<evidence type="ECO:0000313" key="2">
    <source>
        <dbReference type="EMBL" id="GIY96107.1"/>
    </source>
</evidence>
<comment type="caution">
    <text evidence="2">The sequence shown here is derived from an EMBL/GenBank/DDBJ whole genome shotgun (WGS) entry which is preliminary data.</text>
</comment>
<reference evidence="2 3" key="1">
    <citation type="submission" date="2021-06" db="EMBL/GenBank/DDBJ databases">
        <title>Caerostris extrusa draft genome.</title>
        <authorList>
            <person name="Kono N."/>
            <person name="Arakawa K."/>
        </authorList>
    </citation>
    <scope>NUCLEOTIDE SEQUENCE [LARGE SCALE GENOMIC DNA]</scope>
</reference>
<dbReference type="AlphaFoldDB" id="A0AAV4XNB0"/>
<name>A0AAV4XNB0_CAEEX</name>
<accession>A0AAV4XNB0</accession>
<feature type="region of interest" description="Disordered" evidence="1">
    <location>
        <begin position="12"/>
        <end position="59"/>
    </location>
</feature>
<organism evidence="2 3">
    <name type="scientific">Caerostris extrusa</name>
    <name type="common">Bark spider</name>
    <name type="synonym">Caerostris bankana</name>
    <dbReference type="NCBI Taxonomy" id="172846"/>
    <lineage>
        <taxon>Eukaryota</taxon>
        <taxon>Metazoa</taxon>
        <taxon>Ecdysozoa</taxon>
        <taxon>Arthropoda</taxon>
        <taxon>Chelicerata</taxon>
        <taxon>Arachnida</taxon>
        <taxon>Araneae</taxon>
        <taxon>Araneomorphae</taxon>
        <taxon>Entelegynae</taxon>
        <taxon>Araneoidea</taxon>
        <taxon>Araneidae</taxon>
        <taxon>Caerostris</taxon>
    </lineage>
</organism>
<proteinExistence type="predicted"/>
<sequence length="59" mass="6429">GNVKNKFIAARRTQLNSDKHPSGSCHFHPKHSIEQKLGSGRGKTERSTSTPSPLSETIS</sequence>
<evidence type="ECO:0000313" key="3">
    <source>
        <dbReference type="Proteomes" id="UP001054945"/>
    </source>
</evidence>
<feature type="compositionally biased region" description="Polar residues" evidence="1">
    <location>
        <begin position="47"/>
        <end position="59"/>
    </location>
</feature>
<dbReference type="Proteomes" id="UP001054945">
    <property type="component" value="Unassembled WGS sequence"/>
</dbReference>